<dbReference type="InterPro" id="IPR048327">
    <property type="entry name" value="Dyp_perox_N"/>
</dbReference>
<comment type="similarity">
    <text evidence="6">Belongs to the DyP-type peroxidase family.</text>
</comment>
<dbReference type="InterPro" id="IPR011008">
    <property type="entry name" value="Dimeric_a/b-barrel"/>
</dbReference>
<dbReference type="InterPro" id="IPR048328">
    <property type="entry name" value="Dyp_perox_C"/>
</dbReference>
<evidence type="ECO:0000259" key="7">
    <source>
        <dbReference type="Pfam" id="PF04261"/>
    </source>
</evidence>
<organism evidence="9 10">
    <name type="scientific">Acinetobacter variabilis</name>
    <dbReference type="NCBI Taxonomy" id="70346"/>
    <lineage>
        <taxon>Bacteria</taxon>
        <taxon>Pseudomonadati</taxon>
        <taxon>Pseudomonadota</taxon>
        <taxon>Gammaproteobacteria</taxon>
        <taxon>Moraxellales</taxon>
        <taxon>Moraxellaceae</taxon>
        <taxon>Acinetobacter</taxon>
    </lineage>
</organism>
<evidence type="ECO:0000256" key="3">
    <source>
        <dbReference type="ARBA" id="ARBA00022723"/>
    </source>
</evidence>
<evidence type="ECO:0000313" key="10">
    <source>
        <dbReference type="Proteomes" id="UP000596079"/>
    </source>
</evidence>
<evidence type="ECO:0000256" key="4">
    <source>
        <dbReference type="ARBA" id="ARBA00023002"/>
    </source>
</evidence>
<dbReference type="PANTHER" id="PTHR30521:SF0">
    <property type="entry name" value="DYP-TYPE PEROXIDASE FAMILY PROTEIN"/>
    <property type="match status" value="1"/>
</dbReference>
<comment type="cofactor">
    <cofactor evidence="1">
        <name>heme b</name>
        <dbReference type="ChEBI" id="CHEBI:60344"/>
    </cofactor>
</comment>
<keyword evidence="4" id="KW-0560">Oxidoreductase</keyword>
<name>A0A7T7WI07_9GAMM</name>
<dbReference type="GO" id="GO:0005829">
    <property type="term" value="C:cytosol"/>
    <property type="evidence" value="ECO:0007669"/>
    <property type="project" value="TreeGrafter"/>
</dbReference>
<keyword evidence="3" id="KW-0479">Metal-binding</keyword>
<evidence type="ECO:0000259" key="8">
    <source>
        <dbReference type="Pfam" id="PF20628"/>
    </source>
</evidence>
<feature type="domain" description="Dyp-type peroxidase C-terminal" evidence="8">
    <location>
        <begin position="135"/>
        <end position="297"/>
    </location>
</feature>
<dbReference type="RefSeq" id="WP_166139347.1">
    <property type="nucleotide sequence ID" value="NZ_CP060811.1"/>
</dbReference>
<dbReference type="AlphaFoldDB" id="A0A7T7WI07"/>
<dbReference type="InterPro" id="IPR006314">
    <property type="entry name" value="Dyp_peroxidase"/>
</dbReference>
<dbReference type="EMBL" id="CP060811">
    <property type="protein sequence ID" value="QQN87977.1"/>
    <property type="molecule type" value="Genomic_DNA"/>
</dbReference>
<protein>
    <submittedName>
        <fullName evidence="9">Dyp-type peroxidase</fullName>
    </submittedName>
</protein>
<keyword evidence="2 9" id="KW-0575">Peroxidase</keyword>
<dbReference type="GO" id="GO:0046872">
    <property type="term" value="F:metal ion binding"/>
    <property type="evidence" value="ECO:0007669"/>
    <property type="project" value="UniProtKB-KW"/>
</dbReference>
<proteinExistence type="inferred from homology"/>
<dbReference type="NCBIfam" id="TIGR01413">
    <property type="entry name" value="Dyp_perox_fam"/>
    <property type="match status" value="1"/>
</dbReference>
<gene>
    <name evidence="9" type="ORF">IAQ69_14285</name>
</gene>
<dbReference type="PANTHER" id="PTHR30521">
    <property type="entry name" value="DEFERROCHELATASE/PEROXIDASE"/>
    <property type="match status" value="1"/>
</dbReference>
<evidence type="ECO:0000313" key="9">
    <source>
        <dbReference type="EMBL" id="QQN87977.1"/>
    </source>
</evidence>
<dbReference type="Proteomes" id="UP000596079">
    <property type="component" value="Chromosome"/>
</dbReference>
<dbReference type="Pfam" id="PF04261">
    <property type="entry name" value="Dyp_perox_N"/>
    <property type="match status" value="1"/>
</dbReference>
<dbReference type="GO" id="GO:0004601">
    <property type="term" value="F:peroxidase activity"/>
    <property type="evidence" value="ECO:0007669"/>
    <property type="project" value="UniProtKB-KW"/>
</dbReference>
<evidence type="ECO:0000256" key="2">
    <source>
        <dbReference type="ARBA" id="ARBA00022559"/>
    </source>
</evidence>
<evidence type="ECO:0000256" key="6">
    <source>
        <dbReference type="ARBA" id="ARBA00025737"/>
    </source>
</evidence>
<reference evidence="9 10" key="1">
    <citation type="submission" date="2020-08" db="EMBL/GenBank/DDBJ databases">
        <title>Emergence of ISAba1-mediated novel tet(X) in Acinetobacter variabilis from a chicken farm.</title>
        <authorList>
            <person name="Peng K."/>
            <person name="Li R."/>
        </authorList>
    </citation>
    <scope>NUCLEOTIDE SEQUENCE [LARGE SCALE GENOMIC DNA]</scope>
    <source>
        <strain evidence="9 10">XM9F202-2</strain>
    </source>
</reference>
<dbReference type="SUPFAM" id="SSF54909">
    <property type="entry name" value="Dimeric alpha+beta barrel"/>
    <property type="match status" value="1"/>
</dbReference>
<dbReference type="PROSITE" id="PS51404">
    <property type="entry name" value="DYP_PEROXIDASE"/>
    <property type="match status" value="1"/>
</dbReference>
<feature type="domain" description="Dyp-type peroxidase N-terminal" evidence="7">
    <location>
        <begin position="6"/>
        <end position="130"/>
    </location>
</feature>
<dbReference type="GO" id="GO:0020037">
    <property type="term" value="F:heme binding"/>
    <property type="evidence" value="ECO:0007669"/>
    <property type="project" value="InterPro"/>
</dbReference>
<keyword evidence="5" id="KW-0408">Iron</keyword>
<dbReference type="Pfam" id="PF20628">
    <property type="entry name" value="Dyp_perox_C"/>
    <property type="match status" value="1"/>
</dbReference>
<evidence type="ECO:0000256" key="5">
    <source>
        <dbReference type="ARBA" id="ARBA00023004"/>
    </source>
</evidence>
<evidence type="ECO:0000256" key="1">
    <source>
        <dbReference type="ARBA" id="ARBA00001970"/>
    </source>
</evidence>
<accession>A0A7T7WI07</accession>
<sequence length="306" mass="34716">MTAQSVILPLPSDHARFIVLRLKNLSIEDFKERLKQLFTTRDRLITQHPNAQIKTAVAFGPELWSKLYEQAPAGFKQLEPIQGSFNMPVVPADVLIHIASARADICFALSQSFFEGIRDQVEVLDERVCFRYFDGRDITGFIDGTENPQFPDDRAEVALLGEDTGIFQDGSFIFAQRYAHNLDKWKKLKVDAQEQVMGRTKLESIELEDEVKPANAHIARTVVEDEEGEEMEILRHSLPYGDGRGDQGLFFIAYTKDLKIIDTMLVRMFGTSGDGIHDRLLHFVTPMDGAYYFAPSEELLEEVLEG</sequence>